<name>A0A5R9BDQ3_9MICC</name>
<dbReference type="NCBIfam" id="TIGR00564">
    <property type="entry name" value="trpE_most"/>
    <property type="match status" value="1"/>
</dbReference>
<gene>
    <name evidence="15" type="primary">trpE</name>
    <name evidence="19" type="ORF">FEF26_05250</name>
</gene>
<evidence type="ECO:0000256" key="12">
    <source>
        <dbReference type="ARBA" id="ARBA00023239"/>
    </source>
</evidence>
<evidence type="ECO:0000256" key="10">
    <source>
        <dbReference type="ARBA" id="ARBA00022842"/>
    </source>
</evidence>
<evidence type="ECO:0000256" key="5">
    <source>
        <dbReference type="ARBA" id="ARBA00012266"/>
    </source>
</evidence>
<organism evidence="19 20">
    <name type="scientific">Nesterenkonia salmonea</name>
    <dbReference type="NCBI Taxonomy" id="1804987"/>
    <lineage>
        <taxon>Bacteria</taxon>
        <taxon>Bacillati</taxon>
        <taxon>Actinomycetota</taxon>
        <taxon>Actinomycetes</taxon>
        <taxon>Micrococcales</taxon>
        <taxon>Micrococcaceae</taxon>
        <taxon>Nesterenkonia</taxon>
    </lineage>
</organism>
<feature type="domain" description="Anthranilate synthase component I N-terminal" evidence="18">
    <location>
        <begin position="33"/>
        <end position="180"/>
    </location>
</feature>
<evidence type="ECO:0000313" key="19">
    <source>
        <dbReference type="EMBL" id="TLP98379.1"/>
    </source>
</evidence>
<dbReference type="NCBIfam" id="NF010086">
    <property type="entry name" value="PRK13571.1"/>
    <property type="match status" value="1"/>
</dbReference>
<evidence type="ECO:0000259" key="17">
    <source>
        <dbReference type="Pfam" id="PF00425"/>
    </source>
</evidence>
<keyword evidence="9 15" id="KW-0822">Tryptophan biosynthesis</keyword>
<evidence type="ECO:0000256" key="13">
    <source>
        <dbReference type="ARBA" id="ARBA00025634"/>
    </source>
</evidence>
<evidence type="ECO:0000256" key="9">
    <source>
        <dbReference type="ARBA" id="ARBA00022822"/>
    </source>
</evidence>
<dbReference type="UniPathway" id="UPA00035">
    <property type="reaction ID" value="UER00040"/>
</dbReference>
<evidence type="ECO:0000256" key="14">
    <source>
        <dbReference type="ARBA" id="ARBA00047683"/>
    </source>
</evidence>
<evidence type="ECO:0000256" key="15">
    <source>
        <dbReference type="RuleBase" id="RU364045"/>
    </source>
</evidence>
<evidence type="ECO:0000259" key="18">
    <source>
        <dbReference type="Pfam" id="PF04715"/>
    </source>
</evidence>
<dbReference type="SUPFAM" id="SSF56322">
    <property type="entry name" value="ADC synthase"/>
    <property type="match status" value="1"/>
</dbReference>
<dbReference type="RefSeq" id="WP_138252489.1">
    <property type="nucleotide sequence ID" value="NZ_VAVZ01000010.1"/>
</dbReference>
<keyword evidence="8 15" id="KW-0479">Metal-binding</keyword>
<evidence type="ECO:0000256" key="16">
    <source>
        <dbReference type="SAM" id="MobiDB-lite"/>
    </source>
</evidence>
<dbReference type="OrthoDB" id="3518032at2"/>
<dbReference type="GO" id="GO:0004049">
    <property type="term" value="F:anthranilate synthase activity"/>
    <property type="evidence" value="ECO:0007669"/>
    <property type="project" value="UniProtKB-EC"/>
</dbReference>
<dbReference type="InterPro" id="IPR015890">
    <property type="entry name" value="Chorismate_C"/>
</dbReference>
<keyword evidence="12 15" id="KW-0456">Lyase</keyword>
<feature type="region of interest" description="Disordered" evidence="16">
    <location>
        <begin position="523"/>
        <end position="551"/>
    </location>
</feature>
<evidence type="ECO:0000313" key="20">
    <source>
        <dbReference type="Proteomes" id="UP000310458"/>
    </source>
</evidence>
<dbReference type="InterPro" id="IPR005801">
    <property type="entry name" value="ADC_synthase"/>
</dbReference>
<keyword evidence="10 15" id="KW-0460">Magnesium</keyword>
<evidence type="ECO:0000256" key="11">
    <source>
        <dbReference type="ARBA" id="ARBA00023141"/>
    </source>
</evidence>
<evidence type="ECO:0000256" key="6">
    <source>
        <dbReference type="ARBA" id="ARBA00020653"/>
    </source>
</evidence>
<feature type="domain" description="Chorismate-utilising enzyme C-terminal" evidence="17">
    <location>
        <begin position="245"/>
        <end position="504"/>
    </location>
</feature>
<dbReference type="EC" id="4.1.3.27" evidence="5 15"/>
<dbReference type="InterPro" id="IPR005256">
    <property type="entry name" value="Anth_synth_I_PabB"/>
</dbReference>
<dbReference type="InterPro" id="IPR019999">
    <property type="entry name" value="Anth_synth_I-like"/>
</dbReference>
<keyword evidence="11 15" id="KW-0057">Aromatic amino acid biosynthesis</keyword>
<evidence type="ECO:0000256" key="8">
    <source>
        <dbReference type="ARBA" id="ARBA00022723"/>
    </source>
</evidence>
<dbReference type="PANTHER" id="PTHR11236:SF46">
    <property type="entry name" value="ANTHRANILATE SYNTHASE COMPONENT 1"/>
    <property type="match status" value="1"/>
</dbReference>
<dbReference type="Gene3D" id="3.60.120.10">
    <property type="entry name" value="Anthranilate synthase"/>
    <property type="match status" value="1"/>
</dbReference>
<sequence length="551" mass="59103">MHALGAVTPTKDEFLHLARHHRVIPVTMKLLADAHTPLSIYRALAADEHGAGQPGTFLMESAAPGAAWSRYSFIGVRSLATLTEKDGQAHWLGDPPAGTPTTGSTAEVLRKTLDFLGSRAFAEGLPHLTSGLVGYVGWDVVRQWERLPHPPADALGLPDMAMNLISDVAVHDNRDGTVTLIANAINTDGRSSGAEQAYDDAAARLNSMRDELARPVAPGLSAAQEDWTDAVEDDLQHKVKHSWDQNEYLATLSKAKQAIVDGDVFQIVVSRRFEVETDVDALAVYRMLRLLNPSPYMYLMHFQTPGGQPYQVVGASPEALVTMDAQRNVVSHPIAGTRPRGATPAEDSTLAEDLLADQKERAEHIMLVDLARNDLAKVCVPGSVEVTKFMGVEHFSHVMHLTSHVQGKVAASSSPYDVLAATFPAGTLSGAPKPRALQLLDEWEPTRRGIYGGVVGYFDISGRMDAAIAIRTAVLTGGRAYVQSGGGIVADSDDETERQETVSKAAAPLRAVLAAARLIPLQEDGPSGTAALPHGERATPGVETPTDRLHH</sequence>
<dbReference type="Pfam" id="PF00425">
    <property type="entry name" value="Chorismate_bind"/>
    <property type="match status" value="1"/>
</dbReference>
<comment type="pathway">
    <text evidence="2 15">Amino-acid biosynthesis; L-tryptophan biosynthesis; L-tryptophan from chorismate: step 1/5.</text>
</comment>
<dbReference type="AlphaFoldDB" id="A0A5R9BDQ3"/>
<comment type="similarity">
    <text evidence="3 15">Belongs to the anthranilate synthase component I family.</text>
</comment>
<comment type="function">
    <text evidence="13 15">Part of a heterotetrameric complex that catalyzes the two-step biosynthesis of anthranilate, an intermediate in the biosynthesis of L-tryptophan. In the first step, the glutamine-binding beta subunit (TrpG) of anthranilate synthase (AS) provides the glutamine amidotransferase activity which generates ammonia as a substrate that, along with chorismate, is used in the second step, catalyzed by the large alpha subunit of AS (TrpE) to produce anthranilate. In the absence of TrpG, TrpE can synthesize anthranilate directly from chorismate and high concentrations of ammonia.</text>
</comment>
<comment type="cofactor">
    <cofactor evidence="1 15">
        <name>Mg(2+)</name>
        <dbReference type="ChEBI" id="CHEBI:18420"/>
    </cofactor>
</comment>
<protein>
    <recommendedName>
        <fullName evidence="6 15">Anthranilate synthase component 1</fullName>
        <ecNumber evidence="5 15">4.1.3.27</ecNumber>
    </recommendedName>
</protein>
<dbReference type="PANTHER" id="PTHR11236">
    <property type="entry name" value="AMINOBENZOATE/ANTHRANILATE SYNTHASE"/>
    <property type="match status" value="1"/>
</dbReference>
<keyword evidence="20" id="KW-1185">Reference proteome</keyword>
<dbReference type="Pfam" id="PF04715">
    <property type="entry name" value="Anth_synt_I_N"/>
    <property type="match status" value="1"/>
</dbReference>
<evidence type="ECO:0000256" key="7">
    <source>
        <dbReference type="ARBA" id="ARBA00022605"/>
    </source>
</evidence>
<accession>A0A5R9BDQ3</accession>
<proteinExistence type="inferred from homology"/>
<evidence type="ECO:0000256" key="1">
    <source>
        <dbReference type="ARBA" id="ARBA00001946"/>
    </source>
</evidence>
<dbReference type="PRINTS" id="PR00095">
    <property type="entry name" value="ANTSNTHASEI"/>
</dbReference>
<dbReference type="InterPro" id="IPR006805">
    <property type="entry name" value="Anth_synth_I_N"/>
</dbReference>
<comment type="catalytic activity">
    <reaction evidence="14 15">
        <text>chorismate + L-glutamine = anthranilate + pyruvate + L-glutamate + H(+)</text>
        <dbReference type="Rhea" id="RHEA:21732"/>
        <dbReference type="ChEBI" id="CHEBI:15361"/>
        <dbReference type="ChEBI" id="CHEBI:15378"/>
        <dbReference type="ChEBI" id="CHEBI:16567"/>
        <dbReference type="ChEBI" id="CHEBI:29748"/>
        <dbReference type="ChEBI" id="CHEBI:29985"/>
        <dbReference type="ChEBI" id="CHEBI:58359"/>
        <dbReference type="EC" id="4.1.3.27"/>
    </reaction>
</comment>
<keyword evidence="7 15" id="KW-0028">Amino-acid biosynthesis</keyword>
<dbReference type="EMBL" id="VAVZ01000010">
    <property type="protein sequence ID" value="TLP98379.1"/>
    <property type="molecule type" value="Genomic_DNA"/>
</dbReference>
<dbReference type="GO" id="GO:0000162">
    <property type="term" value="P:L-tryptophan biosynthetic process"/>
    <property type="evidence" value="ECO:0007669"/>
    <property type="project" value="UniProtKB-UniPathway"/>
</dbReference>
<comment type="subunit">
    <text evidence="4 15">Heterotetramer consisting of two non-identical subunits: a beta subunit (TrpG) and a large alpha subunit (TrpE).</text>
</comment>
<evidence type="ECO:0000256" key="4">
    <source>
        <dbReference type="ARBA" id="ARBA00011575"/>
    </source>
</evidence>
<reference evidence="19 20" key="1">
    <citation type="submission" date="2019-05" db="EMBL/GenBank/DDBJ databases">
        <title>Nesterenkonia sp. GY074 isolated from the Southern Atlantic Ocean.</title>
        <authorList>
            <person name="Zhang G."/>
        </authorList>
    </citation>
    <scope>NUCLEOTIDE SEQUENCE [LARGE SCALE GENOMIC DNA]</scope>
    <source>
        <strain evidence="19 20">GY074</strain>
    </source>
</reference>
<evidence type="ECO:0000256" key="3">
    <source>
        <dbReference type="ARBA" id="ARBA00009562"/>
    </source>
</evidence>
<comment type="caution">
    <text evidence="19">The sequence shown here is derived from an EMBL/GenBank/DDBJ whole genome shotgun (WGS) entry which is preliminary data.</text>
</comment>
<dbReference type="GO" id="GO:0046872">
    <property type="term" value="F:metal ion binding"/>
    <property type="evidence" value="ECO:0007669"/>
    <property type="project" value="UniProtKB-KW"/>
</dbReference>
<dbReference type="Proteomes" id="UP000310458">
    <property type="component" value="Unassembled WGS sequence"/>
</dbReference>
<evidence type="ECO:0000256" key="2">
    <source>
        <dbReference type="ARBA" id="ARBA00004873"/>
    </source>
</evidence>